<keyword evidence="1 4" id="KW-0349">Heme</keyword>
<evidence type="ECO:0000313" key="6">
    <source>
        <dbReference type="Proteomes" id="UP000758603"/>
    </source>
</evidence>
<sequence>MDLPYVISPVGENDFAWLVLQRFLGSFLETLPFGLGRFVRYTKRGWNWSDKNKAHKELGKVFIVVSPSGNDLHVGDAAATDFILSRRKDFLKPLELAKLIDVFGQSVISSEGSDWQRHRRVTAPPFNERNSQLVWGEALRQSVQMLEHWNSKIGGTNVTTTLRDTAKLALNVLMCAGFGMTYSFRDSLDDRKDGFGMSYRDALETCMSDVLMVFVVPASVFSLPWLPKKLTKYKMAVADLKRYLQDMVAAAKVKAKEHGSTDADLLSNLVRRARDVQMENSEDETLSQNSLSDSEIHGNLFMFSFAGHETMATTLEYAIYLLAAFPEWQEWVGAEIDEVFKAHESIETLDYEELYPKLKRCRAVMYEVLRLYPPALKIPKWTGNTPATLLLDDRVITIPPHTHIYPNVIALQTNTEYWGEDCMLWKPNRWIQSSSRPSTFLSTRETLDSEELVNAPIRGSYIPWADGSRICPGKKFSQVEFVATVSALLWKHRIAISPRQGENLTQARERTRGVIEDSGITFTLRIWKPETVDLQFLQRSKASS</sequence>
<dbReference type="GO" id="GO:0020037">
    <property type="term" value="F:heme binding"/>
    <property type="evidence" value="ECO:0007669"/>
    <property type="project" value="InterPro"/>
</dbReference>
<evidence type="ECO:0000313" key="5">
    <source>
        <dbReference type="EMBL" id="KAH6645050.1"/>
    </source>
</evidence>
<dbReference type="OrthoDB" id="1470350at2759"/>
<dbReference type="Gene3D" id="1.10.630.10">
    <property type="entry name" value="Cytochrome P450"/>
    <property type="match status" value="1"/>
</dbReference>
<keyword evidence="6" id="KW-1185">Reference proteome</keyword>
<comment type="cofactor">
    <cofactor evidence="4">
        <name>heme</name>
        <dbReference type="ChEBI" id="CHEBI:30413"/>
    </cofactor>
</comment>
<dbReference type="PANTHER" id="PTHR24305:SF223">
    <property type="entry name" value="CYTOCHROME P450-DIT2"/>
    <property type="match status" value="1"/>
</dbReference>
<dbReference type="PANTHER" id="PTHR24305">
    <property type="entry name" value="CYTOCHROME P450"/>
    <property type="match status" value="1"/>
</dbReference>
<protein>
    <submittedName>
        <fullName evidence="5">Cytochrome P450</fullName>
    </submittedName>
</protein>
<dbReference type="PRINTS" id="PR00463">
    <property type="entry name" value="EP450I"/>
</dbReference>
<name>A0A9P8UBK5_9PEZI</name>
<dbReference type="GO" id="GO:0004497">
    <property type="term" value="F:monooxygenase activity"/>
    <property type="evidence" value="ECO:0007669"/>
    <property type="project" value="InterPro"/>
</dbReference>
<evidence type="ECO:0000256" key="2">
    <source>
        <dbReference type="ARBA" id="ARBA00022723"/>
    </source>
</evidence>
<dbReference type="Proteomes" id="UP000758603">
    <property type="component" value="Unassembled WGS sequence"/>
</dbReference>
<evidence type="ECO:0000256" key="1">
    <source>
        <dbReference type="ARBA" id="ARBA00022617"/>
    </source>
</evidence>
<keyword evidence="3 4" id="KW-0408">Iron</keyword>
<gene>
    <name evidence="5" type="ORF">BKA67DRAFT_664892</name>
</gene>
<dbReference type="PRINTS" id="PR00385">
    <property type="entry name" value="P450"/>
</dbReference>
<dbReference type="Pfam" id="PF00067">
    <property type="entry name" value="p450"/>
    <property type="match status" value="1"/>
</dbReference>
<dbReference type="InterPro" id="IPR050121">
    <property type="entry name" value="Cytochrome_P450_monoxygenase"/>
</dbReference>
<keyword evidence="2 4" id="KW-0479">Metal-binding</keyword>
<dbReference type="CDD" id="cd11070">
    <property type="entry name" value="CYP56-like"/>
    <property type="match status" value="1"/>
</dbReference>
<feature type="binding site" description="axial binding residue" evidence="4">
    <location>
        <position position="471"/>
    </location>
    <ligand>
        <name>heme</name>
        <dbReference type="ChEBI" id="CHEBI:30413"/>
    </ligand>
    <ligandPart>
        <name>Fe</name>
        <dbReference type="ChEBI" id="CHEBI:18248"/>
    </ligandPart>
</feature>
<dbReference type="GO" id="GO:0005506">
    <property type="term" value="F:iron ion binding"/>
    <property type="evidence" value="ECO:0007669"/>
    <property type="project" value="InterPro"/>
</dbReference>
<dbReference type="GO" id="GO:0016705">
    <property type="term" value="F:oxidoreductase activity, acting on paired donors, with incorporation or reduction of molecular oxygen"/>
    <property type="evidence" value="ECO:0007669"/>
    <property type="project" value="InterPro"/>
</dbReference>
<proteinExistence type="predicted"/>
<organism evidence="5 6">
    <name type="scientific">Truncatella angustata</name>
    <dbReference type="NCBI Taxonomy" id="152316"/>
    <lineage>
        <taxon>Eukaryota</taxon>
        <taxon>Fungi</taxon>
        <taxon>Dikarya</taxon>
        <taxon>Ascomycota</taxon>
        <taxon>Pezizomycotina</taxon>
        <taxon>Sordariomycetes</taxon>
        <taxon>Xylariomycetidae</taxon>
        <taxon>Amphisphaeriales</taxon>
        <taxon>Sporocadaceae</taxon>
        <taxon>Truncatella</taxon>
    </lineage>
</organism>
<dbReference type="SUPFAM" id="SSF48264">
    <property type="entry name" value="Cytochrome P450"/>
    <property type="match status" value="1"/>
</dbReference>
<accession>A0A9P8UBK5</accession>
<dbReference type="AlphaFoldDB" id="A0A9P8UBK5"/>
<dbReference type="InterPro" id="IPR001128">
    <property type="entry name" value="Cyt_P450"/>
</dbReference>
<comment type="caution">
    <text evidence="5">The sequence shown here is derived from an EMBL/GenBank/DDBJ whole genome shotgun (WGS) entry which is preliminary data.</text>
</comment>
<dbReference type="EMBL" id="JAGPXC010000012">
    <property type="protein sequence ID" value="KAH6645050.1"/>
    <property type="molecule type" value="Genomic_DNA"/>
</dbReference>
<evidence type="ECO:0000256" key="4">
    <source>
        <dbReference type="PIRSR" id="PIRSR602401-1"/>
    </source>
</evidence>
<reference evidence="5" key="1">
    <citation type="journal article" date="2021" name="Nat. Commun.">
        <title>Genetic determinants of endophytism in the Arabidopsis root mycobiome.</title>
        <authorList>
            <person name="Mesny F."/>
            <person name="Miyauchi S."/>
            <person name="Thiergart T."/>
            <person name="Pickel B."/>
            <person name="Atanasova L."/>
            <person name="Karlsson M."/>
            <person name="Huettel B."/>
            <person name="Barry K.W."/>
            <person name="Haridas S."/>
            <person name="Chen C."/>
            <person name="Bauer D."/>
            <person name="Andreopoulos W."/>
            <person name="Pangilinan J."/>
            <person name="LaButti K."/>
            <person name="Riley R."/>
            <person name="Lipzen A."/>
            <person name="Clum A."/>
            <person name="Drula E."/>
            <person name="Henrissat B."/>
            <person name="Kohler A."/>
            <person name="Grigoriev I.V."/>
            <person name="Martin F.M."/>
            <person name="Hacquard S."/>
        </authorList>
    </citation>
    <scope>NUCLEOTIDE SEQUENCE</scope>
    <source>
        <strain evidence="5">MPI-SDFR-AT-0073</strain>
    </source>
</reference>
<evidence type="ECO:0000256" key="3">
    <source>
        <dbReference type="ARBA" id="ARBA00023004"/>
    </source>
</evidence>
<dbReference type="InterPro" id="IPR036396">
    <property type="entry name" value="Cyt_P450_sf"/>
</dbReference>
<dbReference type="GeneID" id="70137355"/>
<dbReference type="InterPro" id="IPR002401">
    <property type="entry name" value="Cyt_P450_E_grp-I"/>
</dbReference>
<dbReference type="RefSeq" id="XP_045951564.1">
    <property type="nucleotide sequence ID" value="XM_046108464.1"/>
</dbReference>